<keyword evidence="3" id="KW-1185">Reference proteome</keyword>
<evidence type="ECO:0000313" key="2">
    <source>
        <dbReference type="EMBL" id="CAB0037022.1"/>
    </source>
</evidence>
<gene>
    <name evidence="2" type="ORF">TBRA_LOCUS8859</name>
</gene>
<dbReference type="Proteomes" id="UP000479190">
    <property type="component" value="Unassembled WGS sequence"/>
</dbReference>
<organism evidence="2 3">
    <name type="scientific">Trichogramma brassicae</name>
    <dbReference type="NCBI Taxonomy" id="86971"/>
    <lineage>
        <taxon>Eukaryota</taxon>
        <taxon>Metazoa</taxon>
        <taxon>Ecdysozoa</taxon>
        <taxon>Arthropoda</taxon>
        <taxon>Hexapoda</taxon>
        <taxon>Insecta</taxon>
        <taxon>Pterygota</taxon>
        <taxon>Neoptera</taxon>
        <taxon>Endopterygota</taxon>
        <taxon>Hymenoptera</taxon>
        <taxon>Apocrita</taxon>
        <taxon>Proctotrupomorpha</taxon>
        <taxon>Chalcidoidea</taxon>
        <taxon>Trichogrammatidae</taxon>
        <taxon>Trichogramma</taxon>
    </lineage>
</organism>
<name>A0A6H5IQS7_9HYME</name>
<protein>
    <submittedName>
        <fullName evidence="2">Uncharacterized protein</fullName>
    </submittedName>
</protein>
<reference evidence="2 3" key="1">
    <citation type="submission" date="2020-02" db="EMBL/GenBank/DDBJ databases">
        <authorList>
            <person name="Ferguson B K."/>
        </authorList>
    </citation>
    <scope>NUCLEOTIDE SEQUENCE [LARGE SCALE GENOMIC DNA]</scope>
</reference>
<feature type="chain" id="PRO_5026331741" evidence="1">
    <location>
        <begin position="21"/>
        <end position="176"/>
    </location>
</feature>
<feature type="signal peptide" evidence="1">
    <location>
        <begin position="1"/>
        <end position="20"/>
    </location>
</feature>
<evidence type="ECO:0000256" key="1">
    <source>
        <dbReference type="SAM" id="SignalP"/>
    </source>
</evidence>
<proteinExistence type="predicted"/>
<dbReference type="EMBL" id="CADCXV010000841">
    <property type="protein sequence ID" value="CAB0037022.1"/>
    <property type="molecule type" value="Genomic_DNA"/>
</dbReference>
<evidence type="ECO:0000313" key="3">
    <source>
        <dbReference type="Proteomes" id="UP000479190"/>
    </source>
</evidence>
<accession>A0A6H5IQS7</accession>
<dbReference type="AlphaFoldDB" id="A0A6H5IQS7"/>
<keyword evidence="1" id="KW-0732">Signal</keyword>
<sequence>MIERWLLLGCLVCFLAFVHSKTIYSNDVNADDCPKFQAYANQEVSICCVQCDRSPEKRWNCSGSIVKPERRATAWTFRLDTERVMLAWLTSTNDDFDDGSGIGVDGEYDDEQCPEIRVGRMRLNSASCLLEGQVEYAQVQDRREGLRVLHNLTRVYSANDGLAYSCFHYYTKETMH</sequence>